<reference evidence="2 3" key="1">
    <citation type="journal article" date="2016" name="Mol. Biol. Evol.">
        <title>Comparative Genomics of Early-Diverging Mushroom-Forming Fungi Provides Insights into the Origins of Lignocellulose Decay Capabilities.</title>
        <authorList>
            <person name="Nagy L.G."/>
            <person name="Riley R."/>
            <person name="Tritt A."/>
            <person name="Adam C."/>
            <person name="Daum C."/>
            <person name="Floudas D."/>
            <person name="Sun H."/>
            <person name="Yadav J.S."/>
            <person name="Pangilinan J."/>
            <person name="Larsson K.H."/>
            <person name="Matsuura K."/>
            <person name="Barry K."/>
            <person name="Labutti K."/>
            <person name="Kuo R."/>
            <person name="Ohm R.A."/>
            <person name="Bhattacharya S.S."/>
            <person name="Shirouzu T."/>
            <person name="Yoshinaga Y."/>
            <person name="Martin F.M."/>
            <person name="Grigoriev I.V."/>
            <person name="Hibbett D.S."/>
        </authorList>
    </citation>
    <scope>NUCLEOTIDE SEQUENCE [LARGE SCALE GENOMIC DNA]</scope>
    <source>
        <strain evidence="2 3">93-53</strain>
    </source>
</reference>
<organism evidence="2 3">
    <name type="scientific">Laetiporus sulphureus 93-53</name>
    <dbReference type="NCBI Taxonomy" id="1314785"/>
    <lineage>
        <taxon>Eukaryota</taxon>
        <taxon>Fungi</taxon>
        <taxon>Dikarya</taxon>
        <taxon>Basidiomycota</taxon>
        <taxon>Agaricomycotina</taxon>
        <taxon>Agaricomycetes</taxon>
        <taxon>Polyporales</taxon>
        <taxon>Laetiporus</taxon>
    </lineage>
</organism>
<dbReference type="Proteomes" id="UP000076871">
    <property type="component" value="Unassembled WGS sequence"/>
</dbReference>
<evidence type="ECO:0000256" key="1">
    <source>
        <dbReference type="SAM" id="Phobius"/>
    </source>
</evidence>
<feature type="transmembrane region" description="Helical" evidence="1">
    <location>
        <begin position="20"/>
        <end position="41"/>
    </location>
</feature>
<dbReference type="InParanoid" id="A0A165C1H4"/>
<gene>
    <name evidence="2" type="ORF">LAESUDRAFT_437965</name>
</gene>
<keyword evidence="3" id="KW-1185">Reference proteome</keyword>
<dbReference type="AlphaFoldDB" id="A0A165C1H4"/>
<dbReference type="GeneID" id="63819491"/>
<keyword evidence="1" id="KW-0472">Membrane</keyword>
<keyword evidence="1" id="KW-0812">Transmembrane</keyword>
<keyword evidence="1" id="KW-1133">Transmembrane helix</keyword>
<proteinExistence type="predicted"/>
<evidence type="ECO:0000313" key="2">
    <source>
        <dbReference type="EMBL" id="KZT02031.1"/>
    </source>
</evidence>
<name>A0A165C1H4_9APHY</name>
<dbReference type="EMBL" id="KV427656">
    <property type="protein sequence ID" value="KZT02031.1"/>
    <property type="molecule type" value="Genomic_DNA"/>
</dbReference>
<accession>A0A165C1H4</accession>
<dbReference type="RefSeq" id="XP_040759771.1">
    <property type="nucleotide sequence ID" value="XM_040902460.1"/>
</dbReference>
<evidence type="ECO:0000313" key="3">
    <source>
        <dbReference type="Proteomes" id="UP000076871"/>
    </source>
</evidence>
<sequence>MHSMGCRSWPAAPFAPLDLVFPFVDSFALFAFLAFLFLFFFRALSSSALGASSALISGDDMPDELAEESLRDMSVECGDTCREESCTAQVCVVAGIVIMHGGGFDCGAACVVHQCRRSAAKRKCCETALSCRKHSCLIGMYHGTATRLALLISRLVSFNCYQISSAT</sequence>
<protein>
    <submittedName>
        <fullName evidence="2">Uncharacterized protein</fullName>
    </submittedName>
</protein>